<dbReference type="InterPro" id="IPR036890">
    <property type="entry name" value="HATPase_C_sf"/>
</dbReference>
<sequence length="473" mass="50569">MSAESSDTLIERGSLLRRLSLLALSWGLILLTVGAVSLTAVFRQTVLTDLDNRQANIAEFLLIQLEATPDGGVVLTRELLDPRFGQVFSGRYWQVSRAGAPADAEPVERSRSLWDETIILSDSVRAAAIAANGQPVAGNAAGPDGEPLRLSARAVVLPGLEEPVIIIAAEDRRPSDTRVWTFGLVAAGLLAGFAILLAVGVVVQVRVGLSPVLKLRRAVARVRDGETHRISGQYPSEMLPLATELNALIDHSREVVERSRTHVGNLAHALKTPITVLSNEARGDDTRLGDLVRRQTDAMTGQVEHHLRRARAAANAKAIGARTPVGEVVEDLGRTLRRIYARRDVQLDWQVEGDPVFRGERQDLEDLVGNLVDNACKWAAGAVQVSARTGADGSIVLSVDDDGPGLDPQARERVLGRGVRLDEQAPGTGFGLSIVSDLVKAYGGALALEASPLGGLSARLVLPGVTRTGETRH</sequence>
<keyword evidence="5" id="KW-0808">Transferase</keyword>
<evidence type="ECO:0000256" key="1">
    <source>
        <dbReference type="ARBA" id="ARBA00000085"/>
    </source>
</evidence>
<dbReference type="KEGG" id="gak:X907_2063"/>
<dbReference type="InterPro" id="IPR050428">
    <property type="entry name" value="TCS_sensor_his_kinase"/>
</dbReference>
<keyword evidence="10" id="KW-0472">Membrane</keyword>
<dbReference type="GO" id="GO:0000160">
    <property type="term" value="P:phosphorelay signal transduction system"/>
    <property type="evidence" value="ECO:0007669"/>
    <property type="project" value="UniProtKB-KW"/>
</dbReference>
<dbReference type="PROSITE" id="PS50109">
    <property type="entry name" value="HIS_KIN"/>
    <property type="match status" value="1"/>
</dbReference>
<dbReference type="PANTHER" id="PTHR45436">
    <property type="entry name" value="SENSOR HISTIDINE KINASE YKOH"/>
    <property type="match status" value="1"/>
</dbReference>
<dbReference type="SUPFAM" id="SSF55874">
    <property type="entry name" value="ATPase domain of HSP90 chaperone/DNA topoisomerase II/histidine kinase"/>
    <property type="match status" value="1"/>
</dbReference>
<dbReference type="SMART" id="SM00387">
    <property type="entry name" value="HATPase_c"/>
    <property type="match status" value="1"/>
</dbReference>
<dbReference type="AlphaFoldDB" id="A0A3T0EBN4"/>
<evidence type="ECO:0000256" key="6">
    <source>
        <dbReference type="ARBA" id="ARBA00022692"/>
    </source>
</evidence>
<proteinExistence type="predicted"/>
<dbReference type="PROSITE" id="PS50885">
    <property type="entry name" value="HAMP"/>
    <property type="match status" value="1"/>
</dbReference>
<name>A0A3T0EBN4_9PROT</name>
<dbReference type="InterPro" id="IPR004358">
    <property type="entry name" value="Sig_transdc_His_kin-like_C"/>
</dbReference>
<evidence type="ECO:0000313" key="11">
    <source>
        <dbReference type="EMBL" id="AZU04586.1"/>
    </source>
</evidence>
<dbReference type="GO" id="GO:0004673">
    <property type="term" value="F:protein histidine kinase activity"/>
    <property type="evidence" value="ECO:0007669"/>
    <property type="project" value="UniProtKB-EC"/>
</dbReference>
<comment type="subcellular location">
    <subcellularLocation>
        <location evidence="2">Membrane</location>
    </subcellularLocation>
</comment>
<dbReference type="EC" id="2.7.13.3" evidence="3"/>
<dbReference type="Pfam" id="PF02518">
    <property type="entry name" value="HATPase_c"/>
    <property type="match status" value="1"/>
</dbReference>
<accession>A0A3T0EBN4</accession>
<reference evidence="11 12" key="1">
    <citation type="submission" date="2016-12" db="EMBL/GenBank/DDBJ databases">
        <title>The genome of dimorphic prosthecate Glycocaulis alkaliphilus 6b-8t, isolated from crude oil dictates its adaptability in petroleum environments.</title>
        <authorList>
            <person name="Wu X.-L."/>
            <person name="Geng S."/>
        </authorList>
    </citation>
    <scope>NUCLEOTIDE SEQUENCE [LARGE SCALE GENOMIC DNA]</scope>
    <source>
        <strain evidence="11 12">6B-8</strain>
    </source>
</reference>
<keyword evidence="8" id="KW-1133">Transmembrane helix</keyword>
<evidence type="ECO:0000256" key="2">
    <source>
        <dbReference type="ARBA" id="ARBA00004370"/>
    </source>
</evidence>
<dbReference type="RefSeq" id="WP_233352307.1">
    <property type="nucleotide sequence ID" value="NZ_BMFB01000001.1"/>
</dbReference>
<dbReference type="GO" id="GO:0005886">
    <property type="term" value="C:plasma membrane"/>
    <property type="evidence" value="ECO:0007669"/>
    <property type="project" value="TreeGrafter"/>
</dbReference>
<evidence type="ECO:0000256" key="3">
    <source>
        <dbReference type="ARBA" id="ARBA00012438"/>
    </source>
</evidence>
<evidence type="ECO:0000256" key="7">
    <source>
        <dbReference type="ARBA" id="ARBA00022777"/>
    </source>
</evidence>
<gene>
    <name evidence="11" type="ORF">X907_2063</name>
</gene>
<dbReference type="InterPro" id="IPR005467">
    <property type="entry name" value="His_kinase_dom"/>
</dbReference>
<dbReference type="PRINTS" id="PR00344">
    <property type="entry name" value="BCTRLSENSOR"/>
</dbReference>
<keyword evidence="9" id="KW-0902">Two-component regulatory system</keyword>
<evidence type="ECO:0000313" key="12">
    <source>
        <dbReference type="Proteomes" id="UP000286954"/>
    </source>
</evidence>
<comment type="catalytic activity">
    <reaction evidence="1">
        <text>ATP + protein L-histidine = ADP + protein N-phospho-L-histidine.</text>
        <dbReference type="EC" id="2.7.13.3"/>
    </reaction>
</comment>
<dbReference type="PANTHER" id="PTHR45436:SF5">
    <property type="entry name" value="SENSOR HISTIDINE KINASE TRCS"/>
    <property type="match status" value="1"/>
</dbReference>
<evidence type="ECO:0000256" key="10">
    <source>
        <dbReference type="ARBA" id="ARBA00023136"/>
    </source>
</evidence>
<dbReference type="Gene3D" id="3.30.565.10">
    <property type="entry name" value="Histidine kinase-like ATPase, C-terminal domain"/>
    <property type="match status" value="1"/>
</dbReference>
<evidence type="ECO:0000256" key="4">
    <source>
        <dbReference type="ARBA" id="ARBA00022553"/>
    </source>
</evidence>
<dbReference type="InterPro" id="IPR003660">
    <property type="entry name" value="HAMP_dom"/>
</dbReference>
<evidence type="ECO:0000256" key="8">
    <source>
        <dbReference type="ARBA" id="ARBA00022989"/>
    </source>
</evidence>
<keyword evidence="4" id="KW-0597">Phosphoprotein</keyword>
<evidence type="ECO:0000256" key="5">
    <source>
        <dbReference type="ARBA" id="ARBA00022679"/>
    </source>
</evidence>
<evidence type="ECO:0000256" key="9">
    <source>
        <dbReference type="ARBA" id="ARBA00023012"/>
    </source>
</evidence>
<dbReference type="Gene3D" id="1.10.287.130">
    <property type="match status" value="1"/>
</dbReference>
<protein>
    <recommendedName>
        <fullName evidence="3">histidine kinase</fullName>
        <ecNumber evidence="3">2.7.13.3</ecNumber>
    </recommendedName>
</protein>
<keyword evidence="6" id="KW-0812">Transmembrane</keyword>
<dbReference type="EMBL" id="CP018911">
    <property type="protein sequence ID" value="AZU04586.1"/>
    <property type="molecule type" value="Genomic_DNA"/>
</dbReference>
<dbReference type="InterPro" id="IPR003594">
    <property type="entry name" value="HATPase_dom"/>
</dbReference>
<organism evidence="11 12">
    <name type="scientific">Glycocaulis alkaliphilus</name>
    <dbReference type="NCBI Taxonomy" id="1434191"/>
    <lineage>
        <taxon>Bacteria</taxon>
        <taxon>Pseudomonadati</taxon>
        <taxon>Pseudomonadota</taxon>
        <taxon>Alphaproteobacteria</taxon>
        <taxon>Maricaulales</taxon>
        <taxon>Maricaulaceae</taxon>
        <taxon>Glycocaulis</taxon>
    </lineage>
</organism>
<keyword evidence="7 11" id="KW-0418">Kinase</keyword>
<keyword evidence="12" id="KW-1185">Reference proteome</keyword>
<dbReference type="Proteomes" id="UP000286954">
    <property type="component" value="Chromosome"/>
</dbReference>